<gene>
    <name evidence="1" type="ORF">F5144DRAFT_515590</name>
</gene>
<dbReference type="Proteomes" id="UP000724584">
    <property type="component" value="Unassembled WGS sequence"/>
</dbReference>
<evidence type="ECO:0000313" key="2">
    <source>
        <dbReference type="Proteomes" id="UP000724584"/>
    </source>
</evidence>
<protein>
    <submittedName>
        <fullName evidence="1">Uncharacterized protein</fullName>
    </submittedName>
</protein>
<organism evidence="1 2">
    <name type="scientific">Chaetomium tenue</name>
    <dbReference type="NCBI Taxonomy" id="1854479"/>
    <lineage>
        <taxon>Eukaryota</taxon>
        <taxon>Fungi</taxon>
        <taxon>Dikarya</taxon>
        <taxon>Ascomycota</taxon>
        <taxon>Pezizomycotina</taxon>
        <taxon>Sordariomycetes</taxon>
        <taxon>Sordariomycetidae</taxon>
        <taxon>Sordariales</taxon>
        <taxon>Chaetomiaceae</taxon>
        <taxon>Chaetomium</taxon>
    </lineage>
</organism>
<accession>A0ACB7P550</accession>
<proteinExistence type="predicted"/>
<dbReference type="EMBL" id="JAGIZQ010000005">
    <property type="protein sequence ID" value="KAH6628330.1"/>
    <property type="molecule type" value="Genomic_DNA"/>
</dbReference>
<reference evidence="1 2" key="1">
    <citation type="journal article" date="2021" name="Nat. Commun.">
        <title>Genetic determinants of endophytism in the Arabidopsis root mycobiome.</title>
        <authorList>
            <person name="Mesny F."/>
            <person name="Miyauchi S."/>
            <person name="Thiergart T."/>
            <person name="Pickel B."/>
            <person name="Atanasova L."/>
            <person name="Karlsson M."/>
            <person name="Huettel B."/>
            <person name="Barry K.W."/>
            <person name="Haridas S."/>
            <person name="Chen C."/>
            <person name="Bauer D."/>
            <person name="Andreopoulos W."/>
            <person name="Pangilinan J."/>
            <person name="LaButti K."/>
            <person name="Riley R."/>
            <person name="Lipzen A."/>
            <person name="Clum A."/>
            <person name="Drula E."/>
            <person name="Henrissat B."/>
            <person name="Kohler A."/>
            <person name="Grigoriev I.V."/>
            <person name="Martin F.M."/>
            <person name="Hacquard S."/>
        </authorList>
    </citation>
    <scope>NUCLEOTIDE SEQUENCE [LARGE SCALE GENOMIC DNA]</scope>
    <source>
        <strain evidence="1 2">MPI-SDFR-AT-0079</strain>
    </source>
</reference>
<comment type="caution">
    <text evidence="1">The sequence shown here is derived from an EMBL/GenBank/DDBJ whole genome shotgun (WGS) entry which is preliminary data.</text>
</comment>
<name>A0ACB7P550_9PEZI</name>
<evidence type="ECO:0000313" key="1">
    <source>
        <dbReference type="EMBL" id="KAH6628330.1"/>
    </source>
</evidence>
<sequence>MAPPIVTATLQTAVISAISNVLAQAITAHQNNTPLTIDYIPVFQYALFSLLSTPPNFLWQDFLESTFPAYHLTPTTTAVTAASSTSDPDAKLDAANAHSTTLVEPRLNKRHTAAKTLLDQTVGAVVNTAMYSLFMHATRQAMAHHYAARAAAGVDGGVAVGGLAFLLGGGGSEVLRYQDVAWASVWALMRAEFWGLIKAGWRFWPLVSLVNYVFLTSVEARSLMGALAGLGWGIYLSLITAQ</sequence>
<keyword evidence="2" id="KW-1185">Reference proteome</keyword>